<sequence>MALDWSMLAAHGMYTCQVDRFSTHMRFPLVGKTNRESLRKHLEAWGAYPPHPDMEPHDLRELQTLLWRHMSGPSAMGSNSSQPPATTQGYRWRDAQCMAEHVQYIETTMTVKDLIYVVEDDSKKICSNRACPEQTKRIAIITVEPLLNWGTLTEAHDVFIDPGAVPSFRRNGFLMDDPVWTQYVKKLIPKELRSYCTDCLGELYKRCKEAWEVIDELTYKRAHARLPMLLMPPILRPKSNAQMYDQRDSSSPDTHDESSLVHRLLSIDGLNIVTQNATGRTAEDSLKGSSVKGKEPLRPQHFSEVDDTSRNNDFTSAQLAVRTNYIAVSLPNSNSFLQTPLPNRQSPTTACVNHTASATHEKNTQEEDYKKLGSSATKGSIPDFSSLKRGEGCDINTLAFCSYVKSCIEKRLTKKMLRILGEVGEFATDVNEAGPSTPKRNASTSPANGSSGLGSVPPNLSNQDLHPLIPFDGNGEASIRAHSNSSPLSNVPSDLSNRTTPEQGSSPPKPSPKPQPHLAPVFRRAPATQNPAPGVSEQEYLASLTRVPNKDDIICICHKPAQTNEVRIVQCNTPDCPIGWLHYKCGDANFKRSVRWRTQVCEICKNEKHFANNLAAGGSTAPQTPPPFTGEDIIAVVVPNIGGFTASRNPYGLAGNSGAVNGKPTPPLSPLAQSFIPALCATQASGSDTQPAVGSAMAMGLAPSRPALFTEAYTNGTQLALEADERWADERCARLAAEVGAAGCEDEWDDWDGEMDVSGQYEDEYEVGSGDV</sequence>
<dbReference type="InterPro" id="IPR011011">
    <property type="entry name" value="Znf_FYVE_PHD"/>
</dbReference>
<dbReference type="Proteomes" id="UP000249757">
    <property type="component" value="Unassembled WGS sequence"/>
</dbReference>
<feature type="compositionally biased region" description="Pro residues" evidence="1">
    <location>
        <begin position="507"/>
        <end position="517"/>
    </location>
</feature>
<feature type="region of interest" description="Disordered" evidence="1">
    <location>
        <begin position="276"/>
        <end position="310"/>
    </location>
</feature>
<dbReference type="AlphaFoldDB" id="A0A922SUB1"/>
<comment type="caution">
    <text evidence="2">The sequence shown here is derived from an EMBL/GenBank/DDBJ whole genome shotgun (WGS) entry which is preliminary data.</text>
</comment>
<dbReference type="EMBL" id="NRDI02000020">
    <property type="protein sequence ID" value="KAI1509395.1"/>
    <property type="molecule type" value="Genomic_DNA"/>
</dbReference>
<dbReference type="InterPro" id="IPR013083">
    <property type="entry name" value="Znf_RING/FYVE/PHD"/>
</dbReference>
<evidence type="ECO:0000256" key="1">
    <source>
        <dbReference type="SAM" id="MobiDB-lite"/>
    </source>
</evidence>
<protein>
    <submittedName>
        <fullName evidence="2">Uncharacterized protein</fullName>
    </submittedName>
</protein>
<name>A0A922SUB1_9PLEO</name>
<evidence type="ECO:0000313" key="2">
    <source>
        <dbReference type="EMBL" id="KAI1509395.1"/>
    </source>
</evidence>
<accession>A0A922SUB1</accession>
<feature type="region of interest" description="Disordered" evidence="1">
    <location>
        <begin position="429"/>
        <end position="519"/>
    </location>
</feature>
<feature type="compositionally biased region" description="Polar residues" evidence="1">
    <location>
        <begin position="481"/>
        <end position="504"/>
    </location>
</feature>
<dbReference type="SUPFAM" id="SSF57903">
    <property type="entry name" value="FYVE/PHD zinc finger"/>
    <property type="match status" value="1"/>
</dbReference>
<feature type="compositionally biased region" description="Polar residues" evidence="1">
    <location>
        <begin position="438"/>
        <end position="450"/>
    </location>
</feature>
<feature type="region of interest" description="Disordered" evidence="1">
    <location>
        <begin position="357"/>
        <end position="383"/>
    </location>
</feature>
<feature type="compositionally biased region" description="Basic and acidic residues" evidence="1">
    <location>
        <begin position="359"/>
        <end position="371"/>
    </location>
</feature>
<keyword evidence="3" id="KW-1185">Reference proteome</keyword>
<reference evidence="3" key="1">
    <citation type="journal article" date="2022" name="Microb. Genom.">
        <title>A global pangenome for the wheat fungal pathogen Pyrenophora tritici-repentis and prediction of effector protein structural homology.</title>
        <authorList>
            <person name="Moolhuijzen P.M."/>
            <person name="See P.T."/>
            <person name="Shi G."/>
            <person name="Powell H.R."/>
            <person name="Cockram J."/>
            <person name="Jorgensen L.N."/>
            <person name="Benslimane H."/>
            <person name="Strelkov S.E."/>
            <person name="Turner J."/>
            <person name="Liu Z."/>
            <person name="Moffat C.S."/>
        </authorList>
    </citation>
    <scope>NUCLEOTIDE SEQUENCE [LARGE SCALE GENOMIC DNA]</scope>
</reference>
<organism evidence="2 3">
    <name type="scientific">Pyrenophora tritici-repentis</name>
    <dbReference type="NCBI Taxonomy" id="45151"/>
    <lineage>
        <taxon>Eukaryota</taxon>
        <taxon>Fungi</taxon>
        <taxon>Dikarya</taxon>
        <taxon>Ascomycota</taxon>
        <taxon>Pezizomycotina</taxon>
        <taxon>Dothideomycetes</taxon>
        <taxon>Pleosporomycetidae</taxon>
        <taxon>Pleosporales</taxon>
        <taxon>Pleosporineae</taxon>
        <taxon>Pleosporaceae</taxon>
        <taxon>Pyrenophora</taxon>
    </lineage>
</organism>
<feature type="compositionally biased region" description="Basic and acidic residues" evidence="1">
    <location>
        <begin position="281"/>
        <end position="310"/>
    </location>
</feature>
<proteinExistence type="predicted"/>
<gene>
    <name evidence="2" type="ORF">Ptr86124_011475</name>
</gene>
<dbReference type="Gene3D" id="3.30.40.10">
    <property type="entry name" value="Zinc/RING finger domain, C3HC4 (zinc finger)"/>
    <property type="match status" value="1"/>
</dbReference>
<evidence type="ECO:0000313" key="3">
    <source>
        <dbReference type="Proteomes" id="UP000249757"/>
    </source>
</evidence>